<keyword evidence="3" id="KW-1185">Reference proteome</keyword>
<dbReference type="AlphaFoldDB" id="A0A4P9Z7W5"/>
<feature type="transmembrane region" description="Helical" evidence="1">
    <location>
        <begin position="83"/>
        <end position="103"/>
    </location>
</feature>
<name>A0A4P9Z7W5_9FUNG</name>
<evidence type="ECO:0000313" key="2">
    <source>
        <dbReference type="EMBL" id="RKP27820.1"/>
    </source>
</evidence>
<dbReference type="Proteomes" id="UP000278143">
    <property type="component" value="Unassembled WGS sequence"/>
</dbReference>
<keyword evidence="1" id="KW-1133">Transmembrane helix</keyword>
<keyword evidence="1" id="KW-0472">Membrane</keyword>
<dbReference type="OrthoDB" id="10473410at2759"/>
<evidence type="ECO:0000313" key="3">
    <source>
        <dbReference type="Proteomes" id="UP000278143"/>
    </source>
</evidence>
<protein>
    <submittedName>
        <fullName evidence="2">Uncharacterized protein</fullName>
    </submittedName>
</protein>
<feature type="transmembrane region" description="Helical" evidence="1">
    <location>
        <begin position="23"/>
        <end position="41"/>
    </location>
</feature>
<evidence type="ECO:0000256" key="1">
    <source>
        <dbReference type="SAM" id="Phobius"/>
    </source>
</evidence>
<sequence length="762" mass="86878">MHHAGTAFFAAVADVFYSMEHNGMVLAFGTMQAIMLMYLWLNFRHQQVVLAAHLFRLQAENSPRELLYAYAYKARLLFHAQRAIVTFGLASLAVNFFTVYLIGNSDVAYVAYLSPELTMAVSVGWLGWLFRLRKTAPIDLTAAAASGDSSNNDSSPAYGDDRQSLIPFLPGGTHTNSLPATPTAPTHAFNSTPVVEGVGVAGARRRIMNRLLRREPAVAQGSGSLDLVIERIALFADTPALVLLASCNRYLWHCIGQLYIWQHRYRAHHSLDADEEVRWLRWYMRTLRLSANGDAVSINWFRAYCHRRACDANWFKNDPGRVRSVEEMPASSREHVTVLDRVFFTDPSVRNCRVFEHCQTESISTSRRYWRSCTPRYYGPRVEITAHGSYPMSSAFLAIAATSEHQSDGQESIYSLLVWPAHRISRMQPRRPSQPCLRYCDMRGRWLLFYTGSTRAPAGTGRRMTSICVMDLATDRTSILDTNMHQSHAFLMRETADSATVLLVADAELDGHRRVVWSLWRFSIAEAECDRRCLMEGSIRMADDFHKLSVDVLDDHRFMVISHVTVVSAREETLNGASSTLTIISTRHHGQEQPAIDRRPLWSRFTRVVTAKEMLADDQLVVYSGKGWTVFSLHDGSIRASISRQAVQHALKGRCDPHILDYFFRVRFYRGNYILCPARNNKELLAVDILHPGRNERLRFSHLFALHHMKVKDLMLITYRARRKIAFEWSGVLYERIKLRACSIHALHVQIDDNYKVLDLSV</sequence>
<feature type="transmembrane region" description="Helical" evidence="1">
    <location>
        <begin position="109"/>
        <end position="130"/>
    </location>
</feature>
<gene>
    <name evidence="2" type="ORF">SYNPS1DRAFT_26552</name>
</gene>
<accession>A0A4P9Z7W5</accession>
<keyword evidence="1" id="KW-0812">Transmembrane</keyword>
<organism evidence="2 3">
    <name type="scientific">Syncephalis pseudoplumigaleata</name>
    <dbReference type="NCBI Taxonomy" id="1712513"/>
    <lineage>
        <taxon>Eukaryota</taxon>
        <taxon>Fungi</taxon>
        <taxon>Fungi incertae sedis</taxon>
        <taxon>Zoopagomycota</taxon>
        <taxon>Zoopagomycotina</taxon>
        <taxon>Zoopagomycetes</taxon>
        <taxon>Zoopagales</taxon>
        <taxon>Piptocephalidaceae</taxon>
        <taxon>Syncephalis</taxon>
    </lineage>
</organism>
<proteinExistence type="predicted"/>
<reference evidence="3" key="1">
    <citation type="journal article" date="2018" name="Nat. Microbiol.">
        <title>Leveraging single-cell genomics to expand the fungal tree of life.</title>
        <authorList>
            <person name="Ahrendt S.R."/>
            <person name="Quandt C.A."/>
            <person name="Ciobanu D."/>
            <person name="Clum A."/>
            <person name="Salamov A."/>
            <person name="Andreopoulos B."/>
            <person name="Cheng J.F."/>
            <person name="Woyke T."/>
            <person name="Pelin A."/>
            <person name="Henrissat B."/>
            <person name="Reynolds N.K."/>
            <person name="Benny G.L."/>
            <person name="Smith M.E."/>
            <person name="James T.Y."/>
            <person name="Grigoriev I.V."/>
        </authorList>
    </citation>
    <scope>NUCLEOTIDE SEQUENCE [LARGE SCALE GENOMIC DNA]</scope>
    <source>
        <strain evidence="3">Benny S71-1</strain>
    </source>
</reference>
<dbReference type="EMBL" id="KZ989148">
    <property type="protein sequence ID" value="RKP27820.1"/>
    <property type="molecule type" value="Genomic_DNA"/>
</dbReference>